<dbReference type="SUPFAM" id="SSF81901">
    <property type="entry name" value="HCP-like"/>
    <property type="match status" value="1"/>
</dbReference>
<accession>A0A0P0D9Z6</accession>
<keyword evidence="1" id="KW-0472">Membrane</keyword>
<keyword evidence="1" id="KW-0812">Transmembrane</keyword>
<evidence type="ECO:0000313" key="3">
    <source>
        <dbReference type="Proteomes" id="UP000057981"/>
    </source>
</evidence>
<dbReference type="AlphaFoldDB" id="A0A0P0D9Z6"/>
<sequence>MKDNNDISQELLEAIERYINGTMNAKELKDFNEYLKIDDEFKTQVEDIKTMLLGIETQSLKEQLNIFHEEIEDKKTHEPQTKNLRFLNYSKIAATAAILIVFGSIWFFSRSPNQRLYSAYFKPASGLPTSMNHNSDHFDFYNAMNHYNHGDYELAIQTWKILSEKQINNDTLNYFLGVAHLANKNGDDAIPFLERTVESKNTFPLINDAYYYLGLAYLNEDNVILAKKYFNLSNTADSKELIKLLE</sequence>
<dbReference type="EMBL" id="CP012898">
    <property type="protein sequence ID" value="ALJ04780.1"/>
    <property type="molecule type" value="Genomic_DNA"/>
</dbReference>
<feature type="transmembrane region" description="Helical" evidence="1">
    <location>
        <begin position="92"/>
        <end position="109"/>
    </location>
</feature>
<dbReference type="OrthoDB" id="1451921at2"/>
<dbReference type="PATRIC" id="fig|1736674.3.peg.1313"/>
<dbReference type="RefSeq" id="WP_054726204.1">
    <property type="nucleotide sequence ID" value="NZ_CP012898.1"/>
</dbReference>
<gene>
    <name evidence="2" type="ORF">APS56_06430</name>
</gene>
<protein>
    <recommendedName>
        <fullName evidence="4">Tetratricopeptide repeat protein</fullName>
    </recommendedName>
</protein>
<keyword evidence="1" id="KW-1133">Transmembrane helix</keyword>
<dbReference type="Proteomes" id="UP000057981">
    <property type="component" value="Chromosome"/>
</dbReference>
<proteinExistence type="predicted"/>
<keyword evidence="3" id="KW-1185">Reference proteome</keyword>
<name>A0A0P0D9Z6_9FLAO</name>
<dbReference type="InterPro" id="IPR011990">
    <property type="entry name" value="TPR-like_helical_dom_sf"/>
</dbReference>
<reference evidence="2 3" key="1">
    <citation type="submission" date="2015-10" db="EMBL/GenBank/DDBJ databases">
        <authorList>
            <person name="Gilbert D.G."/>
        </authorList>
    </citation>
    <scope>NUCLEOTIDE SEQUENCE [LARGE SCALE GENOMIC DNA]</scope>
    <source>
        <strain evidence="3">HZ-22</strain>
    </source>
</reference>
<dbReference type="Gene3D" id="1.25.40.10">
    <property type="entry name" value="Tetratricopeptide repeat domain"/>
    <property type="match status" value="1"/>
</dbReference>
<dbReference type="KEGG" id="ahz:APS56_06430"/>
<evidence type="ECO:0000256" key="1">
    <source>
        <dbReference type="SAM" id="Phobius"/>
    </source>
</evidence>
<organism evidence="2 3">
    <name type="scientific">Pseudalgibacter alginicilyticus</name>
    <dbReference type="NCBI Taxonomy" id="1736674"/>
    <lineage>
        <taxon>Bacteria</taxon>
        <taxon>Pseudomonadati</taxon>
        <taxon>Bacteroidota</taxon>
        <taxon>Flavobacteriia</taxon>
        <taxon>Flavobacteriales</taxon>
        <taxon>Flavobacteriaceae</taxon>
        <taxon>Pseudalgibacter</taxon>
    </lineage>
</organism>
<evidence type="ECO:0008006" key="4">
    <source>
        <dbReference type="Google" id="ProtNLM"/>
    </source>
</evidence>
<evidence type="ECO:0000313" key="2">
    <source>
        <dbReference type="EMBL" id="ALJ04780.1"/>
    </source>
</evidence>
<dbReference type="STRING" id="1736674.APS56_06430"/>